<dbReference type="GO" id="GO:0009279">
    <property type="term" value="C:cell outer membrane"/>
    <property type="evidence" value="ECO:0007669"/>
    <property type="project" value="UniProtKB-SubCell"/>
</dbReference>
<evidence type="ECO:0000256" key="15">
    <source>
        <dbReference type="RuleBase" id="RU003357"/>
    </source>
</evidence>
<evidence type="ECO:0000256" key="6">
    <source>
        <dbReference type="ARBA" id="ARBA00022692"/>
    </source>
</evidence>
<evidence type="ECO:0000256" key="2">
    <source>
        <dbReference type="ARBA" id="ARBA00009810"/>
    </source>
</evidence>
<dbReference type="InterPro" id="IPR036942">
    <property type="entry name" value="Beta-barrel_TonB_sf"/>
</dbReference>
<dbReference type="InterPro" id="IPR010917">
    <property type="entry name" value="TonB_rcpt_CS"/>
</dbReference>
<dbReference type="Proteomes" id="UP000224740">
    <property type="component" value="Unassembled WGS sequence"/>
</dbReference>
<dbReference type="RefSeq" id="WP_099309824.1">
    <property type="nucleotide sequence ID" value="NZ_CP032101.1"/>
</dbReference>
<evidence type="ECO:0000256" key="11">
    <source>
        <dbReference type="ARBA" id="ARBA00023136"/>
    </source>
</evidence>
<reference evidence="20" key="2">
    <citation type="submission" date="2017-09" db="EMBL/GenBank/DDBJ databases">
        <authorList>
            <person name="Perez-Cataluna A."/>
            <person name="Figueras M.J."/>
            <person name="Salas-Masso N."/>
        </authorList>
    </citation>
    <scope>NUCLEOTIDE SEQUENCE</scope>
    <source>
        <strain evidence="20">CECT 7727</strain>
    </source>
</reference>
<accession>A0A347THX5</accession>
<dbReference type="SUPFAM" id="SSF56935">
    <property type="entry name" value="Porins"/>
    <property type="match status" value="1"/>
</dbReference>
<dbReference type="Proteomes" id="UP000264693">
    <property type="component" value="Chromosome"/>
</dbReference>
<protein>
    <submittedName>
        <fullName evidence="19">TonB-dependent siderophore receptor</fullName>
    </submittedName>
</protein>
<keyword evidence="7 16" id="KW-0732">Signal</keyword>
<dbReference type="InterPro" id="IPR010105">
    <property type="entry name" value="TonB_sidphr_rcpt"/>
</dbReference>
<keyword evidence="21" id="KW-1185">Reference proteome</keyword>
<dbReference type="PANTHER" id="PTHR32552:SF81">
    <property type="entry name" value="TONB-DEPENDENT OUTER MEMBRANE RECEPTOR"/>
    <property type="match status" value="1"/>
</dbReference>
<dbReference type="GO" id="GO:0015891">
    <property type="term" value="P:siderophore transport"/>
    <property type="evidence" value="ECO:0007669"/>
    <property type="project" value="InterPro"/>
</dbReference>
<evidence type="ECO:0000259" key="17">
    <source>
        <dbReference type="Pfam" id="PF00593"/>
    </source>
</evidence>
<keyword evidence="10 15" id="KW-0798">TonB box</keyword>
<keyword evidence="12 19" id="KW-0675">Receptor</keyword>
<dbReference type="Pfam" id="PF07715">
    <property type="entry name" value="Plug"/>
    <property type="match status" value="1"/>
</dbReference>
<dbReference type="EMBL" id="NXAO01000001">
    <property type="protein sequence ID" value="PHO16745.1"/>
    <property type="molecule type" value="Genomic_DNA"/>
</dbReference>
<organism evidence="19 22">
    <name type="scientific">Malaciobacter marinus</name>
    <dbReference type="NCBI Taxonomy" id="505249"/>
    <lineage>
        <taxon>Bacteria</taxon>
        <taxon>Pseudomonadati</taxon>
        <taxon>Campylobacterota</taxon>
        <taxon>Epsilonproteobacteria</taxon>
        <taxon>Campylobacterales</taxon>
        <taxon>Arcobacteraceae</taxon>
        <taxon>Malaciobacter</taxon>
    </lineage>
</organism>
<gene>
    <name evidence="19" type="ORF">AMRN_0435</name>
    <name evidence="20" type="ORF">CPH92_00285</name>
</gene>
<evidence type="ECO:0000313" key="21">
    <source>
        <dbReference type="Proteomes" id="UP000224740"/>
    </source>
</evidence>
<feature type="signal peptide" evidence="16">
    <location>
        <begin position="1"/>
        <end position="21"/>
    </location>
</feature>
<dbReference type="GO" id="GO:0038023">
    <property type="term" value="F:signaling receptor activity"/>
    <property type="evidence" value="ECO:0007669"/>
    <property type="project" value="InterPro"/>
</dbReference>
<keyword evidence="11 14" id="KW-0472">Membrane</keyword>
<keyword evidence="9" id="KW-0406">Ion transport</keyword>
<evidence type="ECO:0000313" key="22">
    <source>
        <dbReference type="Proteomes" id="UP000264693"/>
    </source>
</evidence>
<keyword evidence="5" id="KW-0410">Iron transport</keyword>
<evidence type="ECO:0000256" key="12">
    <source>
        <dbReference type="ARBA" id="ARBA00023170"/>
    </source>
</evidence>
<dbReference type="InterPro" id="IPR039426">
    <property type="entry name" value="TonB-dep_rcpt-like"/>
</dbReference>
<dbReference type="InterPro" id="IPR012910">
    <property type="entry name" value="Plug_dom"/>
</dbReference>
<dbReference type="Pfam" id="PF00593">
    <property type="entry name" value="TonB_dep_Rec_b-barrel"/>
    <property type="match status" value="1"/>
</dbReference>
<dbReference type="NCBIfam" id="TIGR01783">
    <property type="entry name" value="TonB-siderophor"/>
    <property type="match status" value="1"/>
</dbReference>
<dbReference type="InterPro" id="IPR000531">
    <property type="entry name" value="Beta-barrel_TonB"/>
</dbReference>
<keyword evidence="3 14" id="KW-0813">Transport</keyword>
<name>A0A347THX5_9BACT</name>
<evidence type="ECO:0000313" key="20">
    <source>
        <dbReference type="EMBL" id="PHO16745.1"/>
    </source>
</evidence>
<dbReference type="Gene3D" id="2.40.170.20">
    <property type="entry name" value="TonB-dependent receptor, beta-barrel domain"/>
    <property type="match status" value="1"/>
</dbReference>
<comment type="subcellular location">
    <subcellularLocation>
        <location evidence="1 14">Cell outer membrane</location>
        <topology evidence="1 14">Multi-pass membrane protein</topology>
    </subcellularLocation>
</comment>
<dbReference type="PROSITE" id="PS01156">
    <property type="entry name" value="TONB_DEPENDENT_REC_2"/>
    <property type="match status" value="1"/>
</dbReference>
<evidence type="ECO:0000256" key="8">
    <source>
        <dbReference type="ARBA" id="ARBA00023004"/>
    </source>
</evidence>
<dbReference type="KEGG" id="amar:AMRN_0435"/>
<keyword evidence="13 14" id="KW-0998">Cell outer membrane</keyword>
<evidence type="ECO:0000256" key="10">
    <source>
        <dbReference type="ARBA" id="ARBA00023077"/>
    </source>
</evidence>
<evidence type="ECO:0000259" key="18">
    <source>
        <dbReference type="Pfam" id="PF07715"/>
    </source>
</evidence>
<dbReference type="CDD" id="cd01347">
    <property type="entry name" value="ligand_gated_channel"/>
    <property type="match status" value="1"/>
</dbReference>
<feature type="chain" id="PRO_5017577965" evidence="16">
    <location>
        <begin position="22"/>
        <end position="705"/>
    </location>
</feature>
<evidence type="ECO:0000256" key="14">
    <source>
        <dbReference type="PROSITE-ProRule" id="PRU01360"/>
    </source>
</evidence>
<evidence type="ECO:0000256" key="5">
    <source>
        <dbReference type="ARBA" id="ARBA00022496"/>
    </source>
</evidence>
<dbReference type="AlphaFoldDB" id="A0A347THX5"/>
<proteinExistence type="inferred from homology"/>
<evidence type="ECO:0000256" key="16">
    <source>
        <dbReference type="SAM" id="SignalP"/>
    </source>
</evidence>
<reference evidence="19 22" key="3">
    <citation type="submission" date="2018-08" db="EMBL/GenBank/DDBJ databases">
        <title>Complete genome of the Arcobacter marinus type strain JCM 15502.</title>
        <authorList>
            <person name="Miller W.G."/>
            <person name="Yee E."/>
            <person name="Huynh S."/>
            <person name="Parker C.T."/>
        </authorList>
    </citation>
    <scope>NUCLEOTIDE SEQUENCE [LARGE SCALE GENOMIC DNA]</scope>
    <source>
        <strain evidence="19 22">JCM 15502</strain>
    </source>
</reference>
<evidence type="ECO:0000256" key="3">
    <source>
        <dbReference type="ARBA" id="ARBA00022448"/>
    </source>
</evidence>
<keyword evidence="4 14" id="KW-1134">Transmembrane beta strand</keyword>
<sequence length="705" mass="80270">MNKKLTNIIVVSLVASSTLLATTTKNIKLDEITVSANKMDETIKQIPQSISIIDNFTIEEKEIKSIPEIIEYIPNLSSTFMYSDRVNFRGINTSIFTNNNPVVIYIDGIPHSSVYAFDASILNIERVEVLRGPQGALYGKDSIGGVINIVTKKPTNETEGFVSLEYGSNNFRQANFNISGAIIKDKLFFGLNGLLGKDDGWQTNHNENQNKDIDKSKFHKLNTTFYYKPTDKLSMNLSLFDDKNYRYGFEGGAIPQNETINDYKREDFKNVNYESDTYMKTKSKAQSLKLEYNFNENVNLSSITANKKVDIDGTWDVDLGNNPNYDQMSMFQDATSKNFSQEFRITGENNYLRYVFGLYFEKDEFNFHNYGQEYPSYLAGNPFGTGVDVKFNAKSKATSKTYASFGQVVIPFLEDYELTLGGRYQKVKKKMNLDNYMHPTNTNATPYFEFNEEHTWNTFLPKIALSKRLNNELSTYITVSKGYLPGGYNNFASNGSEKENRFDAQTSINYELGLRGSLLEDKLYLSSSIFYMDIEDIHVYSTDPVTSMMYTSNAGEATSKGLELELKYNINDNWSIDTAIGIIQAKYSNYKDSNGNDNKNKKIERTPSHSINLGLSYYAGNGLYGRFDIKNQGDMYFNAQNSLKQDSYTVANAKIGYLFKDFDIYAYVKNITDESYIVAVEEMAEFRQLTYGKGRFIGLGLKYSF</sequence>
<evidence type="ECO:0000256" key="7">
    <source>
        <dbReference type="ARBA" id="ARBA00022729"/>
    </source>
</evidence>
<feature type="domain" description="TonB-dependent receptor-like beta-barrel" evidence="17">
    <location>
        <begin position="237"/>
        <end position="671"/>
    </location>
</feature>
<reference evidence="21" key="1">
    <citation type="submission" date="2017-09" db="EMBL/GenBank/DDBJ databases">
        <title>Arcobacter canalis sp. nov., a new species isolated from a water canal contaminated with urban sewage.</title>
        <authorList>
            <person name="Perez-Cataluna A."/>
            <person name="Salas-Masso N."/>
            <person name="Figueras M.J."/>
        </authorList>
    </citation>
    <scope>NUCLEOTIDE SEQUENCE [LARGE SCALE GENOMIC DNA]</scope>
    <source>
        <strain evidence="21">CECT 7727</strain>
    </source>
</reference>
<dbReference type="EMBL" id="CP032101">
    <property type="protein sequence ID" value="AXX86203.1"/>
    <property type="molecule type" value="Genomic_DNA"/>
</dbReference>
<dbReference type="PROSITE" id="PS52016">
    <property type="entry name" value="TONB_DEPENDENT_REC_3"/>
    <property type="match status" value="1"/>
</dbReference>
<evidence type="ECO:0000313" key="19">
    <source>
        <dbReference type="EMBL" id="AXX86203.1"/>
    </source>
</evidence>
<dbReference type="GO" id="GO:0015343">
    <property type="term" value="F:siderophore-iron transmembrane transporter activity"/>
    <property type="evidence" value="ECO:0007669"/>
    <property type="project" value="InterPro"/>
</dbReference>
<evidence type="ECO:0000256" key="4">
    <source>
        <dbReference type="ARBA" id="ARBA00022452"/>
    </source>
</evidence>
<evidence type="ECO:0000256" key="1">
    <source>
        <dbReference type="ARBA" id="ARBA00004571"/>
    </source>
</evidence>
<feature type="domain" description="TonB-dependent receptor plug" evidence="18">
    <location>
        <begin position="43"/>
        <end position="146"/>
    </location>
</feature>
<keyword evidence="6 14" id="KW-0812">Transmembrane</keyword>
<keyword evidence="8" id="KW-0408">Iron</keyword>
<comment type="similarity">
    <text evidence="2 14 15">Belongs to the TonB-dependent receptor family.</text>
</comment>
<dbReference type="PANTHER" id="PTHR32552">
    <property type="entry name" value="FERRICHROME IRON RECEPTOR-RELATED"/>
    <property type="match status" value="1"/>
</dbReference>
<evidence type="ECO:0000256" key="13">
    <source>
        <dbReference type="ARBA" id="ARBA00023237"/>
    </source>
</evidence>
<evidence type="ECO:0000256" key="9">
    <source>
        <dbReference type="ARBA" id="ARBA00023065"/>
    </source>
</evidence>